<dbReference type="PRINTS" id="PR00837">
    <property type="entry name" value="V5TPXLIKE"/>
</dbReference>
<dbReference type="SUPFAM" id="SSF55797">
    <property type="entry name" value="PR-1-like"/>
    <property type="match status" value="1"/>
</dbReference>
<dbReference type="InterPro" id="IPR014044">
    <property type="entry name" value="CAP_dom"/>
</dbReference>
<dbReference type="Pfam" id="PF00188">
    <property type="entry name" value="CAP"/>
    <property type="match status" value="1"/>
</dbReference>
<dbReference type="SMART" id="SM00198">
    <property type="entry name" value="SCP"/>
    <property type="match status" value="1"/>
</dbReference>
<sequence length="212" mass="22855">MWVARLQLEGYVPAQCLESRIKGQHQEVCTPVLSRGIISNIRSTTTMAPFLAQILVAFAAAATMLGASAAPTPSDIQSYLDGHNVIRRTHGAVDLVWDQTLSDAAQRWVNNCRFEHSGGSVGPYGENLAAGSGSFGIRAAIKLWTDEASQYNPSNPVPSHFTQVVWKSTNKVGCAVQTCTGIFPNNVVAQFYACEYSPPGNVIGQFPQNVQV</sequence>
<organism evidence="2 3">
    <name type="scientific">Ephemerocybe angulata</name>
    <dbReference type="NCBI Taxonomy" id="980116"/>
    <lineage>
        <taxon>Eukaryota</taxon>
        <taxon>Fungi</taxon>
        <taxon>Dikarya</taxon>
        <taxon>Basidiomycota</taxon>
        <taxon>Agaricomycotina</taxon>
        <taxon>Agaricomycetes</taxon>
        <taxon>Agaricomycetidae</taxon>
        <taxon>Agaricales</taxon>
        <taxon>Agaricineae</taxon>
        <taxon>Psathyrellaceae</taxon>
        <taxon>Ephemerocybe</taxon>
    </lineage>
</organism>
<feature type="domain" description="SCP" evidence="1">
    <location>
        <begin position="74"/>
        <end position="204"/>
    </location>
</feature>
<comment type="caution">
    <text evidence="2">The sequence shown here is derived from an EMBL/GenBank/DDBJ whole genome shotgun (WGS) entry which is preliminary data.</text>
</comment>
<dbReference type="PANTHER" id="PTHR10334">
    <property type="entry name" value="CYSTEINE-RICH SECRETORY PROTEIN-RELATED"/>
    <property type="match status" value="1"/>
</dbReference>
<dbReference type="InterPro" id="IPR001283">
    <property type="entry name" value="CRISP-related"/>
</dbReference>
<name>A0A8H5C7X2_9AGAR</name>
<keyword evidence="3" id="KW-1185">Reference proteome</keyword>
<evidence type="ECO:0000313" key="2">
    <source>
        <dbReference type="EMBL" id="KAF5336900.1"/>
    </source>
</evidence>
<accession>A0A8H5C7X2</accession>
<dbReference type="AlphaFoldDB" id="A0A8H5C7X2"/>
<dbReference type="EMBL" id="JAACJK010000057">
    <property type="protein sequence ID" value="KAF5336900.1"/>
    <property type="molecule type" value="Genomic_DNA"/>
</dbReference>
<dbReference type="InterPro" id="IPR035940">
    <property type="entry name" value="CAP_sf"/>
</dbReference>
<dbReference type="Gene3D" id="3.40.33.10">
    <property type="entry name" value="CAP"/>
    <property type="match status" value="1"/>
</dbReference>
<evidence type="ECO:0000259" key="1">
    <source>
        <dbReference type="SMART" id="SM00198"/>
    </source>
</evidence>
<reference evidence="2 3" key="1">
    <citation type="journal article" date="2020" name="ISME J.">
        <title>Uncovering the hidden diversity of litter-decomposition mechanisms in mushroom-forming fungi.</title>
        <authorList>
            <person name="Floudas D."/>
            <person name="Bentzer J."/>
            <person name="Ahren D."/>
            <person name="Johansson T."/>
            <person name="Persson P."/>
            <person name="Tunlid A."/>
        </authorList>
    </citation>
    <scope>NUCLEOTIDE SEQUENCE [LARGE SCALE GENOMIC DNA]</scope>
    <source>
        <strain evidence="2 3">CBS 175.51</strain>
    </source>
</reference>
<protein>
    <recommendedName>
        <fullName evidence="1">SCP domain-containing protein</fullName>
    </recommendedName>
</protein>
<proteinExistence type="predicted"/>
<dbReference type="Proteomes" id="UP000541558">
    <property type="component" value="Unassembled WGS sequence"/>
</dbReference>
<evidence type="ECO:0000313" key="3">
    <source>
        <dbReference type="Proteomes" id="UP000541558"/>
    </source>
</evidence>
<gene>
    <name evidence="2" type="ORF">D9611_003345</name>
</gene>
<dbReference type="OrthoDB" id="337038at2759"/>